<evidence type="ECO:0000313" key="2">
    <source>
        <dbReference type="Proteomes" id="UP000177698"/>
    </source>
</evidence>
<reference evidence="1 2" key="1">
    <citation type="journal article" date="2016" name="Nat. Commun.">
        <title>Thousands of microbial genomes shed light on interconnected biogeochemical processes in an aquifer system.</title>
        <authorList>
            <person name="Anantharaman K."/>
            <person name="Brown C.T."/>
            <person name="Hug L.A."/>
            <person name="Sharon I."/>
            <person name="Castelle C.J."/>
            <person name="Probst A.J."/>
            <person name="Thomas B.C."/>
            <person name="Singh A."/>
            <person name="Wilkins M.J."/>
            <person name="Karaoz U."/>
            <person name="Brodie E.L."/>
            <person name="Williams K.H."/>
            <person name="Hubbard S.S."/>
            <person name="Banfield J.F."/>
        </authorList>
    </citation>
    <scope>NUCLEOTIDE SEQUENCE [LARGE SCALE GENOMIC DNA]</scope>
</reference>
<dbReference type="EMBL" id="MGAG01000008">
    <property type="protein sequence ID" value="OGK41924.1"/>
    <property type="molecule type" value="Genomic_DNA"/>
</dbReference>
<protein>
    <recommendedName>
        <fullName evidence="3">DUF5678 domain-containing protein</fullName>
    </recommendedName>
</protein>
<evidence type="ECO:0008006" key="3">
    <source>
        <dbReference type="Google" id="ProtNLM"/>
    </source>
</evidence>
<proteinExistence type="predicted"/>
<dbReference type="Proteomes" id="UP000177698">
    <property type="component" value="Unassembled WGS sequence"/>
</dbReference>
<comment type="caution">
    <text evidence="1">The sequence shown here is derived from an EMBL/GenBank/DDBJ whole genome shotgun (WGS) entry which is preliminary data.</text>
</comment>
<gene>
    <name evidence="1" type="ORF">A2954_02650</name>
</gene>
<dbReference type="STRING" id="1802056.A2954_02650"/>
<name>A0A1F7IEZ6_9BACT</name>
<evidence type="ECO:0000313" key="1">
    <source>
        <dbReference type="EMBL" id="OGK41924.1"/>
    </source>
</evidence>
<sequence length="78" mass="8812">MAKKTDQKILNVLLSGKHPLSKRYAGKHVLVIEDQVVPLKKGKGGTRDIEKLEKKYGRTPTLVFIPRHDVSYILILCS</sequence>
<organism evidence="1 2">
    <name type="scientific">Candidatus Roizmanbacteria bacterium RIFCSPLOWO2_01_FULL_37_12</name>
    <dbReference type="NCBI Taxonomy" id="1802056"/>
    <lineage>
        <taxon>Bacteria</taxon>
        <taxon>Candidatus Roizmaniibacteriota</taxon>
    </lineage>
</organism>
<dbReference type="AlphaFoldDB" id="A0A1F7IEZ6"/>
<accession>A0A1F7IEZ6</accession>